<keyword evidence="2" id="KW-1185">Reference proteome</keyword>
<organism evidence="1 2">
    <name type="scientific">Noviherbaspirillum album</name>
    <dbReference type="NCBI Taxonomy" id="3080276"/>
    <lineage>
        <taxon>Bacteria</taxon>
        <taxon>Pseudomonadati</taxon>
        <taxon>Pseudomonadota</taxon>
        <taxon>Betaproteobacteria</taxon>
        <taxon>Burkholderiales</taxon>
        <taxon>Oxalobacteraceae</taxon>
        <taxon>Noviherbaspirillum</taxon>
    </lineage>
</organism>
<dbReference type="Proteomes" id="UP001352263">
    <property type="component" value="Unassembled WGS sequence"/>
</dbReference>
<evidence type="ECO:0000313" key="2">
    <source>
        <dbReference type="Proteomes" id="UP001352263"/>
    </source>
</evidence>
<protein>
    <submittedName>
        <fullName evidence="1">FlhC family transcriptional regulator</fullName>
    </submittedName>
</protein>
<dbReference type="RefSeq" id="WP_326504946.1">
    <property type="nucleotide sequence ID" value="NZ_JAWIIV010000002.1"/>
</dbReference>
<dbReference type="EMBL" id="JAWIIV010000002">
    <property type="protein sequence ID" value="MEC4718192.1"/>
    <property type="molecule type" value="Genomic_DNA"/>
</dbReference>
<sequence>MKQLEELERFRDAYDLVKERLRVSIVCALTGVTPHFVKSMWQDVHGELSKRGQLPTSVHVFIKDPSTAAHLSGFVAYCKSKHPDLRSAIAARPLLDAIREYRWLSGTDIDITTAYYAVRDVAANIVEWRYCRGCDVNHLYSIRRYSMRGCPFCRLTVTKKAA</sequence>
<dbReference type="SUPFAM" id="SSF160930">
    <property type="entry name" value="FlhC-like"/>
    <property type="match status" value="1"/>
</dbReference>
<comment type="caution">
    <text evidence="1">The sequence shown here is derived from an EMBL/GenBank/DDBJ whole genome shotgun (WGS) entry which is preliminary data.</text>
</comment>
<name>A0ABU6J3I6_9BURK</name>
<accession>A0ABU6J3I6</accession>
<proteinExistence type="predicted"/>
<evidence type="ECO:0000313" key="1">
    <source>
        <dbReference type="EMBL" id="MEC4718192.1"/>
    </source>
</evidence>
<reference evidence="1 2" key="1">
    <citation type="submission" date="2023-10" db="EMBL/GenBank/DDBJ databases">
        <title>Noviherbaspirillum sp. CPCC 100848 genome assembly.</title>
        <authorList>
            <person name="Li X.Y."/>
            <person name="Fang X.M."/>
        </authorList>
    </citation>
    <scope>NUCLEOTIDE SEQUENCE [LARGE SCALE GENOMIC DNA]</scope>
    <source>
        <strain evidence="1 2">CPCC 100848</strain>
    </source>
</reference>
<gene>
    <name evidence="1" type="ORF">RY831_03465</name>
</gene>